<dbReference type="Gene3D" id="3.30.559.10">
    <property type="entry name" value="Chloramphenicol acetyltransferase-like domain"/>
    <property type="match status" value="2"/>
</dbReference>
<evidence type="ECO:0008006" key="4">
    <source>
        <dbReference type="Google" id="ProtNLM"/>
    </source>
</evidence>
<organism evidence="2 3">
    <name type="scientific">Erythranthe guttata</name>
    <name type="common">Yellow monkey flower</name>
    <name type="synonym">Mimulus guttatus</name>
    <dbReference type="NCBI Taxonomy" id="4155"/>
    <lineage>
        <taxon>Eukaryota</taxon>
        <taxon>Viridiplantae</taxon>
        <taxon>Streptophyta</taxon>
        <taxon>Embryophyta</taxon>
        <taxon>Tracheophyta</taxon>
        <taxon>Spermatophyta</taxon>
        <taxon>Magnoliopsida</taxon>
        <taxon>eudicotyledons</taxon>
        <taxon>Gunneridae</taxon>
        <taxon>Pentapetalae</taxon>
        <taxon>asterids</taxon>
        <taxon>lamiids</taxon>
        <taxon>Lamiales</taxon>
        <taxon>Phrymaceae</taxon>
        <taxon>Erythranthe</taxon>
    </lineage>
</organism>
<accession>A0A022R3T4</accession>
<comment type="similarity">
    <text evidence="1">Belongs to the plant acyltransferase family.</text>
</comment>
<dbReference type="AlphaFoldDB" id="A0A022R3T4"/>
<evidence type="ECO:0000256" key="1">
    <source>
        <dbReference type="ARBA" id="ARBA00009861"/>
    </source>
</evidence>
<protein>
    <recommendedName>
        <fullName evidence="4">Omega-hydroxypalmitate O-feruloyl transferase</fullName>
    </recommendedName>
</protein>
<sequence length="489" mass="54613">MAALSPVPSMEDLNIKFQESSLIFPYKETPKKLIFLSNIDQILNYNIPTAHFFKANPDFPPETVAERLRTALEKVLVPYDFMAGRLKLNRELGRLEIDCNAAGAGFVVAKSDVSLDEIGGENLVCPNLGYRQLAVQRLDNLPPEVDQPLCVFQVTSFKCGGFAIGMSTNHILFDGLGAKVFLLNLASQSFENKPLAILPYNDRRILAARSPPHVSFPHPEFLKFDLPVGPGSTPPKFDCIIEELDFKIFKLNTTQISHLKDDITKNSKIERISTLAVVAALIWRCKAFSDDKNRVSTLLNVIDIRPRVKPPLPYSYSANAVLPLGVLETCDEIKNGPFSKLVEIITEGAKEMTHEYVKSAFDWLELNRGIPHGDYMVSSWLRLGFDEVEYAWGKPMYSCPVLHLLWDQNTHRLGPVNKRGAAVGEFRRARRGGGGGGGLPLENFSNALLLMSKSANIETTYENYWSIPNSSIHTHAHFNSTNSFKFVSL</sequence>
<evidence type="ECO:0000313" key="3">
    <source>
        <dbReference type="Proteomes" id="UP000030748"/>
    </source>
</evidence>
<dbReference type="GO" id="GO:0016747">
    <property type="term" value="F:acyltransferase activity, transferring groups other than amino-acyl groups"/>
    <property type="evidence" value="ECO:0000318"/>
    <property type="project" value="GO_Central"/>
</dbReference>
<evidence type="ECO:0000313" key="2">
    <source>
        <dbReference type="EMBL" id="EYU34268.1"/>
    </source>
</evidence>
<dbReference type="eggNOG" id="ENOG502QT8C">
    <property type="taxonomic scope" value="Eukaryota"/>
</dbReference>
<dbReference type="Pfam" id="PF02458">
    <property type="entry name" value="Transferase"/>
    <property type="match status" value="1"/>
</dbReference>
<dbReference type="PANTHER" id="PTHR31642:SF189">
    <property type="entry name" value="ACYLTRANSFERASE GLAUCE"/>
    <property type="match status" value="1"/>
</dbReference>
<dbReference type="InterPro" id="IPR023213">
    <property type="entry name" value="CAT-like_dom_sf"/>
</dbReference>
<dbReference type="Proteomes" id="UP000030748">
    <property type="component" value="Unassembled WGS sequence"/>
</dbReference>
<keyword evidence="3" id="KW-1185">Reference proteome</keyword>
<reference evidence="2 3" key="1">
    <citation type="journal article" date="2013" name="Proc. Natl. Acad. Sci. U.S.A.">
        <title>Fine-scale variation in meiotic recombination in Mimulus inferred from population shotgun sequencing.</title>
        <authorList>
            <person name="Hellsten U."/>
            <person name="Wright K.M."/>
            <person name="Jenkins J."/>
            <person name="Shu S."/>
            <person name="Yuan Y."/>
            <person name="Wessler S.R."/>
            <person name="Schmutz J."/>
            <person name="Willis J.H."/>
            <person name="Rokhsar D.S."/>
        </authorList>
    </citation>
    <scope>NUCLEOTIDE SEQUENCE [LARGE SCALE GENOMIC DNA]</scope>
    <source>
        <strain evidence="3">cv. DUN x IM62</strain>
    </source>
</reference>
<dbReference type="EMBL" id="KI630712">
    <property type="protein sequence ID" value="EYU34268.1"/>
    <property type="molecule type" value="Genomic_DNA"/>
</dbReference>
<dbReference type="PANTHER" id="PTHR31642">
    <property type="entry name" value="TRICHOTHECENE 3-O-ACETYLTRANSFERASE"/>
    <property type="match status" value="1"/>
</dbReference>
<proteinExistence type="inferred from homology"/>
<name>A0A022R3T4_ERYGU</name>
<gene>
    <name evidence="2" type="ORF">MIMGU_mgv1a005307mg</name>
</gene>
<dbReference type="STRING" id="4155.A0A022R3T4"/>
<dbReference type="InterPro" id="IPR050317">
    <property type="entry name" value="Plant_Fungal_Acyltransferase"/>
</dbReference>